<feature type="domain" description="Fido" evidence="3">
    <location>
        <begin position="110"/>
        <end position="259"/>
    </location>
</feature>
<evidence type="ECO:0000256" key="1">
    <source>
        <dbReference type="PIRSR" id="PIRSR640198-1"/>
    </source>
</evidence>
<dbReference type="SUPFAM" id="SSF140931">
    <property type="entry name" value="Fic-like"/>
    <property type="match status" value="1"/>
</dbReference>
<dbReference type="EMBL" id="JACCFI010000001">
    <property type="protein sequence ID" value="NYG20276.1"/>
    <property type="molecule type" value="Genomic_DNA"/>
</dbReference>
<dbReference type="GO" id="GO:0005524">
    <property type="term" value="F:ATP binding"/>
    <property type="evidence" value="ECO:0007669"/>
    <property type="project" value="UniProtKB-KW"/>
</dbReference>
<dbReference type="PANTHER" id="PTHR13504:SF38">
    <property type="entry name" value="FIDO DOMAIN-CONTAINING PROTEIN"/>
    <property type="match status" value="1"/>
</dbReference>
<dbReference type="RefSeq" id="WP_246303660.1">
    <property type="nucleotide sequence ID" value="NZ_JACCFI010000001.1"/>
</dbReference>
<organism evidence="4 5">
    <name type="scientific">Agromyces hippuratus</name>
    <dbReference type="NCBI Taxonomy" id="286438"/>
    <lineage>
        <taxon>Bacteria</taxon>
        <taxon>Bacillati</taxon>
        <taxon>Actinomycetota</taxon>
        <taxon>Actinomycetes</taxon>
        <taxon>Micrococcales</taxon>
        <taxon>Microbacteriaceae</taxon>
        <taxon>Agromyces</taxon>
    </lineage>
</organism>
<evidence type="ECO:0000313" key="5">
    <source>
        <dbReference type="Proteomes" id="UP000549066"/>
    </source>
</evidence>
<dbReference type="InterPro" id="IPR003812">
    <property type="entry name" value="Fido"/>
</dbReference>
<dbReference type="SUPFAM" id="SSF46785">
    <property type="entry name" value="Winged helix' DNA-binding domain"/>
    <property type="match status" value="1"/>
</dbReference>
<accession>A0A852WQQ0</accession>
<dbReference type="Proteomes" id="UP000549066">
    <property type="component" value="Unassembled WGS sequence"/>
</dbReference>
<keyword evidence="2" id="KW-0067">ATP-binding</keyword>
<sequence>MLRQIDVSLPPTIASLDYRPAPDVAALIEQSARAVVALDADSRGVIQALGGLLLRTESVASSRIERVDASIDAYARAAAGLKSDESATSMVAATTALAQMIEHAGAHRDIRLDDLLEAHATLMHDDPLDGRYAGRLRDVQNWIGGSDYSPIGAVHVPPPPETVPGYLDDLLRFANRDDVPAIAQAAIVHAQFESIHPFTDGNGRIGRALINAVLRRRGITSRTVVPVASAMLAERERYFSLVNAYRDGSVTPFVRELADAAVIASSEARASANRLDELPSEWTAMSRPRAGSAAAKILGVLAEHPILSADEAVRLTGSPVSSVYTAMERLERDGVIHQVTDRQRNRVWGATDVLAELDALNRRIGEAVRASSATSAPPRTMGV</sequence>
<protein>
    <submittedName>
        <fullName evidence="4">Fic family protein</fullName>
    </submittedName>
</protein>
<dbReference type="InterPro" id="IPR036390">
    <property type="entry name" value="WH_DNA-bd_sf"/>
</dbReference>
<feature type="binding site" evidence="2">
    <location>
        <begin position="200"/>
        <end position="207"/>
    </location>
    <ligand>
        <name>ATP</name>
        <dbReference type="ChEBI" id="CHEBI:30616"/>
    </ligand>
</feature>
<comment type="caution">
    <text evidence="4">The sequence shown here is derived from an EMBL/GenBank/DDBJ whole genome shotgun (WGS) entry which is preliminary data.</text>
</comment>
<keyword evidence="5" id="KW-1185">Reference proteome</keyword>
<feature type="active site" evidence="1">
    <location>
        <position position="196"/>
    </location>
</feature>
<evidence type="ECO:0000313" key="4">
    <source>
        <dbReference type="EMBL" id="NYG20276.1"/>
    </source>
</evidence>
<gene>
    <name evidence="4" type="ORF">BJY17_001023</name>
</gene>
<name>A0A852WQQ0_9MICO</name>
<evidence type="ECO:0000259" key="3">
    <source>
        <dbReference type="PROSITE" id="PS51459"/>
    </source>
</evidence>
<keyword evidence="2" id="KW-0547">Nucleotide-binding</keyword>
<dbReference type="PROSITE" id="PS51459">
    <property type="entry name" value="FIDO"/>
    <property type="match status" value="1"/>
</dbReference>
<dbReference type="InterPro" id="IPR040198">
    <property type="entry name" value="Fido_containing"/>
</dbReference>
<proteinExistence type="predicted"/>
<dbReference type="AlphaFoldDB" id="A0A852WQQ0"/>
<dbReference type="PANTHER" id="PTHR13504">
    <property type="entry name" value="FIDO DOMAIN-CONTAINING PROTEIN DDB_G0283145"/>
    <property type="match status" value="1"/>
</dbReference>
<dbReference type="Gene3D" id="1.10.3290.10">
    <property type="entry name" value="Fido-like domain"/>
    <property type="match status" value="1"/>
</dbReference>
<evidence type="ECO:0000256" key="2">
    <source>
        <dbReference type="PIRSR" id="PIRSR640198-2"/>
    </source>
</evidence>
<dbReference type="Pfam" id="PF02661">
    <property type="entry name" value="Fic"/>
    <property type="match status" value="1"/>
</dbReference>
<dbReference type="InterPro" id="IPR036597">
    <property type="entry name" value="Fido-like_dom_sf"/>
</dbReference>
<reference evidence="4 5" key="1">
    <citation type="submission" date="2020-07" db="EMBL/GenBank/DDBJ databases">
        <title>Sequencing the genomes of 1000 actinobacteria strains.</title>
        <authorList>
            <person name="Klenk H.-P."/>
        </authorList>
    </citation>
    <scope>NUCLEOTIDE SEQUENCE [LARGE SCALE GENOMIC DNA]</scope>
    <source>
        <strain evidence="4 5">DSM 8598</strain>
    </source>
</reference>